<keyword evidence="2" id="KW-1185">Reference proteome</keyword>
<evidence type="ECO:0000313" key="3">
    <source>
        <dbReference type="WBParaSite" id="Pan_g7265.t1"/>
    </source>
</evidence>
<evidence type="ECO:0000313" key="2">
    <source>
        <dbReference type="Proteomes" id="UP000492821"/>
    </source>
</evidence>
<accession>A0A7E4W855</accession>
<sequence>MNGVSGLCFALVFIYWVTILISSNTDGYTVNRGDRLWVDNLRHAALDYSNRAWFKRKEYEYLREFAIQQRQGRKQYASIYGSNYTVNTNASNIDRGRIFGHNFDILPTPPKPARN</sequence>
<dbReference type="WBParaSite" id="Pan_g7265.t1">
    <property type="protein sequence ID" value="Pan_g7265.t1"/>
    <property type="gene ID" value="Pan_g7265"/>
</dbReference>
<reference evidence="3" key="2">
    <citation type="submission" date="2020-10" db="UniProtKB">
        <authorList>
            <consortium name="WormBaseParasite"/>
        </authorList>
    </citation>
    <scope>IDENTIFICATION</scope>
</reference>
<keyword evidence="1" id="KW-0732">Signal</keyword>
<organism evidence="2 3">
    <name type="scientific">Panagrellus redivivus</name>
    <name type="common">Microworm</name>
    <dbReference type="NCBI Taxonomy" id="6233"/>
    <lineage>
        <taxon>Eukaryota</taxon>
        <taxon>Metazoa</taxon>
        <taxon>Ecdysozoa</taxon>
        <taxon>Nematoda</taxon>
        <taxon>Chromadorea</taxon>
        <taxon>Rhabditida</taxon>
        <taxon>Tylenchina</taxon>
        <taxon>Panagrolaimomorpha</taxon>
        <taxon>Panagrolaimoidea</taxon>
        <taxon>Panagrolaimidae</taxon>
        <taxon>Panagrellus</taxon>
    </lineage>
</organism>
<dbReference type="Proteomes" id="UP000492821">
    <property type="component" value="Unassembled WGS sequence"/>
</dbReference>
<name>A0A7E4W855_PANRE</name>
<protein>
    <submittedName>
        <fullName evidence="3">Cathepsin propeptide inhibitor domain-containing protein</fullName>
    </submittedName>
</protein>
<dbReference type="AlphaFoldDB" id="A0A7E4W855"/>
<evidence type="ECO:0000256" key="1">
    <source>
        <dbReference type="SAM" id="SignalP"/>
    </source>
</evidence>
<feature type="signal peptide" evidence="1">
    <location>
        <begin position="1"/>
        <end position="22"/>
    </location>
</feature>
<reference evidence="2" key="1">
    <citation type="journal article" date="2013" name="Genetics">
        <title>The draft genome and transcriptome of Panagrellus redivivus are shaped by the harsh demands of a free-living lifestyle.</title>
        <authorList>
            <person name="Srinivasan J."/>
            <person name="Dillman A.R."/>
            <person name="Macchietto M.G."/>
            <person name="Heikkinen L."/>
            <person name="Lakso M."/>
            <person name="Fracchia K.M."/>
            <person name="Antoshechkin I."/>
            <person name="Mortazavi A."/>
            <person name="Wong G."/>
            <person name="Sternberg P.W."/>
        </authorList>
    </citation>
    <scope>NUCLEOTIDE SEQUENCE [LARGE SCALE GENOMIC DNA]</scope>
    <source>
        <strain evidence="2">MT8872</strain>
    </source>
</reference>
<proteinExistence type="predicted"/>
<feature type="chain" id="PRO_5028982583" evidence="1">
    <location>
        <begin position="23"/>
        <end position="115"/>
    </location>
</feature>